<protein>
    <submittedName>
        <fullName evidence="1">Uncharacterized protein</fullName>
    </submittedName>
</protein>
<keyword evidence="2" id="KW-1185">Reference proteome</keyword>
<name>A0ABR6BPN3_9PSEU</name>
<gene>
    <name evidence="1" type="ORF">BC739_006052</name>
</gene>
<dbReference type="Proteomes" id="UP000517916">
    <property type="component" value="Unassembled WGS sequence"/>
</dbReference>
<comment type="caution">
    <text evidence="1">The sequence shown here is derived from an EMBL/GenBank/DDBJ whole genome shotgun (WGS) entry which is preliminary data.</text>
</comment>
<proteinExistence type="predicted"/>
<organism evidence="1 2">
    <name type="scientific">Kutzneria viridogrisea</name>
    <dbReference type="NCBI Taxonomy" id="47990"/>
    <lineage>
        <taxon>Bacteria</taxon>
        <taxon>Bacillati</taxon>
        <taxon>Actinomycetota</taxon>
        <taxon>Actinomycetes</taxon>
        <taxon>Pseudonocardiales</taxon>
        <taxon>Pseudonocardiaceae</taxon>
        <taxon>Kutzneria</taxon>
    </lineage>
</organism>
<evidence type="ECO:0000313" key="1">
    <source>
        <dbReference type="EMBL" id="MBA8928835.1"/>
    </source>
</evidence>
<sequence>MVGYLFGEMYSWVTTAVARSLMTDMTSSTIDLAAGQAVGLQRAST</sequence>
<reference evidence="1 2" key="1">
    <citation type="submission" date="2020-08" db="EMBL/GenBank/DDBJ databases">
        <title>Genomic Encyclopedia of Archaeal and Bacterial Type Strains, Phase II (KMG-II): from individual species to whole genera.</title>
        <authorList>
            <person name="Goeker M."/>
        </authorList>
    </citation>
    <scope>NUCLEOTIDE SEQUENCE [LARGE SCALE GENOMIC DNA]</scope>
    <source>
        <strain evidence="1 2">DSM 43850</strain>
    </source>
</reference>
<dbReference type="EMBL" id="JACJID010000004">
    <property type="protein sequence ID" value="MBA8928835.1"/>
    <property type="molecule type" value="Genomic_DNA"/>
</dbReference>
<accession>A0ABR6BPN3</accession>
<dbReference type="RefSeq" id="WP_346140221.1">
    <property type="nucleotide sequence ID" value="NZ_BAAABQ010000047.1"/>
</dbReference>
<evidence type="ECO:0000313" key="2">
    <source>
        <dbReference type="Proteomes" id="UP000517916"/>
    </source>
</evidence>